<reference evidence="2" key="1">
    <citation type="submission" date="2019-09" db="EMBL/GenBank/DDBJ databases">
        <title>Characterisation of the sponge microbiome using genome-centric metagenomics.</title>
        <authorList>
            <person name="Engelberts J.P."/>
            <person name="Robbins S.J."/>
            <person name="De Goeij J.M."/>
            <person name="Aranda M."/>
            <person name="Bell S.C."/>
            <person name="Webster N.S."/>
        </authorList>
    </citation>
    <scope>NUCLEOTIDE SEQUENCE</scope>
    <source>
        <strain evidence="2">SB0664_bin_27</strain>
    </source>
</reference>
<keyword evidence="1" id="KW-0472">Membrane</keyword>
<comment type="caution">
    <text evidence="2">The sequence shown here is derived from an EMBL/GenBank/DDBJ whole genome shotgun (WGS) entry which is preliminary data.</text>
</comment>
<gene>
    <name evidence="2" type="ORF">F4Y42_01080</name>
</gene>
<accession>A0A6B0YPD6</accession>
<proteinExistence type="predicted"/>
<dbReference type="AlphaFoldDB" id="A0A6B0YPD6"/>
<keyword evidence="1" id="KW-0812">Transmembrane</keyword>
<evidence type="ECO:0000256" key="1">
    <source>
        <dbReference type="SAM" id="Phobius"/>
    </source>
</evidence>
<organism evidence="2">
    <name type="scientific">Caldilineaceae bacterium SB0664_bin_27</name>
    <dbReference type="NCBI Taxonomy" id="2605260"/>
    <lineage>
        <taxon>Bacteria</taxon>
        <taxon>Bacillati</taxon>
        <taxon>Chloroflexota</taxon>
        <taxon>Caldilineae</taxon>
        <taxon>Caldilineales</taxon>
        <taxon>Caldilineaceae</taxon>
    </lineage>
</organism>
<feature type="transmembrane region" description="Helical" evidence="1">
    <location>
        <begin position="6"/>
        <end position="27"/>
    </location>
</feature>
<evidence type="ECO:0000313" key="2">
    <source>
        <dbReference type="EMBL" id="MXY92021.1"/>
    </source>
</evidence>
<name>A0A6B0YPD6_9CHLR</name>
<protein>
    <submittedName>
        <fullName evidence="2">Uncharacterized protein</fullName>
    </submittedName>
</protein>
<keyword evidence="1" id="KW-1133">Transmembrane helix</keyword>
<sequence length="118" mass="13051">MKDELLQPVLFNVITIVALLFSLFQIVTGASGRLIRTADAIHALEALTAEGVLEDDSIASGLTRNRDQRTRLDNYLIVTMIIAILANVVANYIGRGRHHTNTARIRELEAELRGLRGD</sequence>
<dbReference type="EMBL" id="VXRG01000008">
    <property type="protein sequence ID" value="MXY92021.1"/>
    <property type="molecule type" value="Genomic_DNA"/>
</dbReference>
<feature type="transmembrane region" description="Helical" evidence="1">
    <location>
        <begin position="74"/>
        <end position="94"/>
    </location>
</feature>